<dbReference type="RefSeq" id="WP_157726421.1">
    <property type="nucleotide sequence ID" value="NZ_AONC01000046.1"/>
</dbReference>
<keyword evidence="3" id="KW-1185">Reference proteome</keyword>
<feature type="region of interest" description="Disordered" evidence="1">
    <location>
        <begin position="82"/>
        <end position="109"/>
    </location>
</feature>
<accession>W9VDK7</accession>
<dbReference type="EMBL" id="AONC01000046">
    <property type="protein sequence ID" value="EXJ14127.1"/>
    <property type="molecule type" value="Genomic_DNA"/>
</dbReference>
<evidence type="ECO:0000256" key="1">
    <source>
        <dbReference type="SAM" id="MobiDB-lite"/>
    </source>
</evidence>
<comment type="caution">
    <text evidence="2">The sequence shown here is derived from an EMBL/GenBank/DDBJ whole genome shotgun (WGS) entry which is preliminary data.</text>
</comment>
<dbReference type="eggNOG" id="ENOG5033D5P">
    <property type="taxonomic scope" value="Bacteria"/>
</dbReference>
<sequence>MSVKDRHRALVRPMKKTPLDEDAGRVDAAFNRVLEVEAEARAHLEVCRREAAELVAAAEERARRIERRTEARMLTVHRRADAAVDRARDSLSSSRTEWPDADPGLVDPPRLDRAVRALVEEIVGAAPSPEPDEERDP</sequence>
<organism evidence="2 3">
    <name type="scientific">Imhoffiella purpurea</name>
    <dbReference type="NCBI Taxonomy" id="1249627"/>
    <lineage>
        <taxon>Bacteria</taxon>
        <taxon>Pseudomonadati</taxon>
        <taxon>Pseudomonadota</taxon>
        <taxon>Gammaproteobacteria</taxon>
        <taxon>Chromatiales</taxon>
        <taxon>Chromatiaceae</taxon>
        <taxon>Imhoffiella</taxon>
    </lineage>
</organism>
<gene>
    <name evidence="2" type="ORF">D779_2941</name>
</gene>
<evidence type="ECO:0000313" key="3">
    <source>
        <dbReference type="Proteomes" id="UP000019460"/>
    </source>
</evidence>
<protein>
    <submittedName>
        <fullName evidence="2">Uncharacterized protein</fullName>
    </submittedName>
</protein>
<name>W9VDK7_9GAMM</name>
<dbReference type="Proteomes" id="UP000019460">
    <property type="component" value="Unassembled WGS sequence"/>
</dbReference>
<dbReference type="AlphaFoldDB" id="W9VDK7"/>
<proteinExistence type="predicted"/>
<evidence type="ECO:0000313" key="2">
    <source>
        <dbReference type="EMBL" id="EXJ14127.1"/>
    </source>
</evidence>
<reference evidence="2 3" key="1">
    <citation type="submission" date="2012-11" db="EMBL/GenBank/DDBJ databases">
        <title>Genome assembly of Thiorhodococcus sp. AK35.</title>
        <authorList>
            <person name="Nupur N."/>
            <person name="Khatri I."/>
            <person name="Subramanian S."/>
            <person name="Pinnaka A."/>
        </authorList>
    </citation>
    <scope>NUCLEOTIDE SEQUENCE [LARGE SCALE GENOMIC DNA]</scope>
    <source>
        <strain evidence="2 3">AK35</strain>
    </source>
</reference>
<dbReference type="STRING" id="1249627.D779_2941"/>